<dbReference type="InterPro" id="IPR028098">
    <property type="entry name" value="Glyco_trans_4-like_N"/>
</dbReference>
<feature type="domain" description="Glycosyl transferase family 1" evidence="3">
    <location>
        <begin position="199"/>
        <end position="351"/>
    </location>
</feature>
<evidence type="ECO:0000259" key="3">
    <source>
        <dbReference type="Pfam" id="PF00534"/>
    </source>
</evidence>
<keyword evidence="6" id="KW-1185">Reference proteome</keyword>
<name>C6HYN3_9BACT</name>
<dbReference type="SUPFAM" id="SSF53756">
    <property type="entry name" value="UDP-Glycosyltransferase/glycogen phosphorylase"/>
    <property type="match status" value="1"/>
</dbReference>
<dbReference type="PANTHER" id="PTHR12526:SF510">
    <property type="entry name" value="D-INOSITOL 3-PHOSPHATE GLYCOSYLTRANSFERASE"/>
    <property type="match status" value="1"/>
</dbReference>
<evidence type="ECO:0000259" key="4">
    <source>
        <dbReference type="Pfam" id="PF13439"/>
    </source>
</evidence>
<dbReference type="AlphaFoldDB" id="C6HYN3"/>
<dbReference type="InterPro" id="IPR001296">
    <property type="entry name" value="Glyco_trans_1"/>
</dbReference>
<gene>
    <name evidence="5" type="ORF">UBAL3_94240110</name>
</gene>
<feature type="domain" description="Glycosyltransferase subfamily 4-like N-terminal" evidence="4">
    <location>
        <begin position="13"/>
        <end position="175"/>
    </location>
</feature>
<sequence length="375" mass="41110">MISVLYLVDNLGPGGSQRYVAELARHAASFGVLPHVCSAKEGGVFHEELLREKTPLFFAPFRKLYGPDGFRALTTLAGYVRSHRIDVLHTFQTNANILGTMAARITGRRVITTRRDMGDFGMRGSPRLAAFETHVINRLSDRIVANSRAAMEAAQRNEGIPPEKLGCIYNGIDCGRFRPEADKRPWRRALNVPETSSCVFGIVAGHRPVKSVDTAIRAFSRVRARHPDSLLLLVGGGPERANLEALVRNLGLESSALFLGAREDVENLLPAFDVFLNSSRSESFSNAILEAMASGLPVVATRVGGNPESVSEGVTGFLVPADDPDSMGKVMESLASDPLLRERMGQAGRERVHALFSKERSFLELEKLYLSVLRR</sequence>
<evidence type="ECO:0000313" key="6">
    <source>
        <dbReference type="Proteomes" id="UP000009374"/>
    </source>
</evidence>
<dbReference type="Pfam" id="PF13439">
    <property type="entry name" value="Glyco_transf_4"/>
    <property type="match status" value="1"/>
</dbReference>
<reference evidence="5 6" key="1">
    <citation type="journal article" date="2009" name="Appl. Environ. Microbiol.">
        <title>Community genomic and proteomic analyses of chemoautotrophic iron-oxidizing "Leptospirillum rubarum" (Group II) and "Leptospirillum ferrodiazotrophum" (Group III) bacteria in acid mine drainage biofilms.</title>
        <authorList>
            <person name="Goltsman D.S."/>
            <person name="Denef V.J."/>
            <person name="Singer S.W."/>
            <person name="VerBerkmoes N.C."/>
            <person name="Lefsrud M."/>
            <person name="Mueller R.S."/>
            <person name="Dick G.J."/>
            <person name="Sun C.L."/>
            <person name="Wheeler K.E."/>
            <person name="Zemla A."/>
            <person name="Baker B.J."/>
            <person name="Hauser L."/>
            <person name="Land M."/>
            <person name="Shah M.B."/>
            <person name="Thelen M.P."/>
            <person name="Hettich R.L."/>
            <person name="Banfield J.F."/>
        </authorList>
    </citation>
    <scope>NUCLEOTIDE SEQUENCE [LARGE SCALE GENOMIC DNA]</scope>
</reference>
<proteinExistence type="predicted"/>
<dbReference type="EMBL" id="GG693878">
    <property type="protein sequence ID" value="EES52318.1"/>
    <property type="molecule type" value="Genomic_DNA"/>
</dbReference>
<dbReference type="Pfam" id="PF00534">
    <property type="entry name" value="Glycos_transf_1"/>
    <property type="match status" value="1"/>
</dbReference>
<dbReference type="Proteomes" id="UP000009374">
    <property type="component" value="Unassembled WGS sequence"/>
</dbReference>
<protein>
    <submittedName>
        <fullName evidence="5">Glycosyl transferase, group 1</fullName>
    </submittedName>
</protein>
<dbReference type="Gene3D" id="3.40.50.2000">
    <property type="entry name" value="Glycogen Phosphorylase B"/>
    <property type="match status" value="2"/>
</dbReference>
<dbReference type="PANTHER" id="PTHR12526">
    <property type="entry name" value="GLYCOSYLTRANSFERASE"/>
    <property type="match status" value="1"/>
</dbReference>
<dbReference type="GO" id="GO:0016757">
    <property type="term" value="F:glycosyltransferase activity"/>
    <property type="evidence" value="ECO:0007669"/>
    <property type="project" value="UniProtKB-KW"/>
</dbReference>
<keyword evidence="1" id="KW-0328">Glycosyltransferase</keyword>
<accession>C6HYN3</accession>
<evidence type="ECO:0000256" key="1">
    <source>
        <dbReference type="ARBA" id="ARBA00022676"/>
    </source>
</evidence>
<keyword evidence="2 5" id="KW-0808">Transferase</keyword>
<evidence type="ECO:0000256" key="2">
    <source>
        <dbReference type="ARBA" id="ARBA00022679"/>
    </source>
</evidence>
<organism evidence="5 6">
    <name type="scientific">Leptospirillum ferrodiazotrophum</name>
    <dbReference type="NCBI Taxonomy" id="412449"/>
    <lineage>
        <taxon>Bacteria</taxon>
        <taxon>Pseudomonadati</taxon>
        <taxon>Nitrospirota</taxon>
        <taxon>Nitrospiria</taxon>
        <taxon>Nitrospirales</taxon>
        <taxon>Nitrospiraceae</taxon>
        <taxon>Leptospirillum</taxon>
    </lineage>
</organism>
<evidence type="ECO:0000313" key="5">
    <source>
        <dbReference type="EMBL" id="EES52318.1"/>
    </source>
</evidence>